<evidence type="ECO:0000256" key="2">
    <source>
        <dbReference type="ARBA" id="ARBA00022490"/>
    </source>
</evidence>
<keyword evidence="6 9" id="KW-0505">Motor protein</keyword>
<evidence type="ECO:0000256" key="7">
    <source>
        <dbReference type="ARBA" id="ARBA00023212"/>
    </source>
</evidence>
<evidence type="ECO:0000256" key="3">
    <source>
        <dbReference type="ARBA" id="ARBA00022701"/>
    </source>
</evidence>
<keyword evidence="7" id="KW-0206">Cytoskeleton</keyword>
<keyword evidence="11" id="KW-0175">Coiled coil</keyword>
<keyword evidence="2" id="KW-0963">Cytoplasm</keyword>
<dbReference type="EMBL" id="ML005137">
    <property type="protein sequence ID" value="RKP19932.1"/>
    <property type="molecule type" value="Genomic_DNA"/>
</dbReference>
<dbReference type="PROSITE" id="PS50067">
    <property type="entry name" value="KINESIN_MOTOR_2"/>
    <property type="match status" value="1"/>
</dbReference>
<name>A0A4P9YL81_ROZAC</name>
<feature type="domain" description="Kinesin motor" evidence="13">
    <location>
        <begin position="134"/>
        <end position="462"/>
    </location>
</feature>
<dbReference type="PANTHER" id="PTHR47971:SF8">
    <property type="entry name" value="KINESIN-LIKE PROTEIN"/>
    <property type="match status" value="1"/>
</dbReference>
<keyword evidence="3 10" id="KW-0493">Microtubule</keyword>
<dbReference type="AlphaFoldDB" id="A0A4P9YL81"/>
<dbReference type="GO" id="GO:0005524">
    <property type="term" value="F:ATP binding"/>
    <property type="evidence" value="ECO:0007669"/>
    <property type="project" value="UniProtKB-UniRule"/>
</dbReference>
<evidence type="ECO:0000256" key="11">
    <source>
        <dbReference type="SAM" id="Coils"/>
    </source>
</evidence>
<dbReference type="SUPFAM" id="SSF52540">
    <property type="entry name" value="P-loop containing nucleoside triphosphate hydrolases"/>
    <property type="match status" value="1"/>
</dbReference>
<evidence type="ECO:0000256" key="8">
    <source>
        <dbReference type="ARBA" id="ARBA00061030"/>
    </source>
</evidence>
<reference evidence="15" key="1">
    <citation type="journal article" date="2018" name="Nat. Microbiol.">
        <title>Leveraging single-cell genomics to expand the fungal tree of life.</title>
        <authorList>
            <person name="Ahrendt S.R."/>
            <person name="Quandt C.A."/>
            <person name="Ciobanu D."/>
            <person name="Clum A."/>
            <person name="Salamov A."/>
            <person name="Andreopoulos B."/>
            <person name="Cheng J.F."/>
            <person name="Woyke T."/>
            <person name="Pelin A."/>
            <person name="Henrissat B."/>
            <person name="Reynolds N.K."/>
            <person name="Benny G.L."/>
            <person name="Smith M.E."/>
            <person name="James T.Y."/>
            <person name="Grigoriev I.V."/>
        </authorList>
    </citation>
    <scope>NUCLEOTIDE SEQUENCE [LARGE SCALE GENOMIC DNA]</scope>
    <source>
        <strain evidence="15">CSF55</strain>
    </source>
</reference>
<dbReference type="SMART" id="SM00129">
    <property type="entry name" value="KISc"/>
    <property type="match status" value="1"/>
</dbReference>
<dbReference type="PROSITE" id="PS00411">
    <property type="entry name" value="KINESIN_MOTOR_1"/>
    <property type="match status" value="1"/>
</dbReference>
<protein>
    <recommendedName>
        <fullName evidence="10">Kinesin-like protein</fullName>
    </recommendedName>
</protein>
<evidence type="ECO:0000256" key="9">
    <source>
        <dbReference type="PROSITE-ProRule" id="PRU00283"/>
    </source>
</evidence>
<dbReference type="Gene3D" id="3.40.850.10">
    <property type="entry name" value="Kinesin motor domain"/>
    <property type="match status" value="1"/>
</dbReference>
<evidence type="ECO:0000256" key="12">
    <source>
        <dbReference type="SAM" id="MobiDB-lite"/>
    </source>
</evidence>
<dbReference type="InterPro" id="IPR019821">
    <property type="entry name" value="Kinesin_motor_CS"/>
</dbReference>
<dbReference type="GO" id="GO:0007019">
    <property type="term" value="P:microtubule depolymerization"/>
    <property type="evidence" value="ECO:0007669"/>
    <property type="project" value="TreeGrafter"/>
</dbReference>
<evidence type="ECO:0000256" key="6">
    <source>
        <dbReference type="ARBA" id="ARBA00023175"/>
    </source>
</evidence>
<dbReference type="PRINTS" id="PR00380">
    <property type="entry name" value="KINESINHEAVY"/>
</dbReference>
<dbReference type="InterPro" id="IPR027417">
    <property type="entry name" value="P-loop_NTPase"/>
</dbReference>
<feature type="binding site" evidence="9">
    <location>
        <begin position="228"/>
        <end position="235"/>
    </location>
    <ligand>
        <name>ATP</name>
        <dbReference type="ChEBI" id="CHEBI:30616"/>
    </ligand>
</feature>
<dbReference type="GO" id="GO:0007018">
    <property type="term" value="P:microtubule-based movement"/>
    <property type="evidence" value="ECO:0007669"/>
    <property type="project" value="InterPro"/>
</dbReference>
<evidence type="ECO:0000313" key="14">
    <source>
        <dbReference type="EMBL" id="RKP19932.1"/>
    </source>
</evidence>
<dbReference type="InterPro" id="IPR001752">
    <property type="entry name" value="Kinesin_motor_dom"/>
</dbReference>
<dbReference type="InterPro" id="IPR036961">
    <property type="entry name" value="Kinesin_motor_dom_sf"/>
</dbReference>
<gene>
    <name evidence="14" type="ORF">ROZALSC1DRAFT_28525</name>
</gene>
<dbReference type="Pfam" id="PF00225">
    <property type="entry name" value="Kinesin"/>
    <property type="match status" value="1"/>
</dbReference>
<feature type="region of interest" description="Disordered" evidence="12">
    <location>
        <begin position="21"/>
        <end position="61"/>
    </location>
</feature>
<keyword evidence="5 9" id="KW-0067">ATP-binding</keyword>
<proteinExistence type="inferred from homology"/>
<dbReference type="FunFam" id="3.40.850.10:FF:000012">
    <property type="entry name" value="Kinesin-like protein"/>
    <property type="match status" value="1"/>
</dbReference>
<dbReference type="GO" id="GO:0005874">
    <property type="term" value="C:microtubule"/>
    <property type="evidence" value="ECO:0007669"/>
    <property type="project" value="UniProtKB-KW"/>
</dbReference>
<evidence type="ECO:0000256" key="5">
    <source>
        <dbReference type="ARBA" id="ARBA00022840"/>
    </source>
</evidence>
<comment type="similarity">
    <text evidence="8">Belongs to the TRAFAC class myosin-kinesin ATPase superfamily. Kinesin family. KIN-13 subfamily.</text>
</comment>
<dbReference type="PANTHER" id="PTHR47971">
    <property type="entry name" value="KINESIN-RELATED PROTEIN 6"/>
    <property type="match status" value="1"/>
</dbReference>
<dbReference type="GO" id="GO:0008017">
    <property type="term" value="F:microtubule binding"/>
    <property type="evidence" value="ECO:0007669"/>
    <property type="project" value="InterPro"/>
</dbReference>
<accession>A0A4P9YL81</accession>
<dbReference type="Proteomes" id="UP000281549">
    <property type="component" value="Unassembled WGS sequence"/>
</dbReference>
<sequence>MNNEQSINFNVPAKFLKASQARMQKMKQNSLERDKSMVPPKLEPLPKAQEGPKGPNIKPVTAPSKTALEIDRIRMKRELRRQQQQEIKDMNKLIDPETKDIKKYKSIIDAFVAGIPAGVSNSKKSLSEISQEAPIRVCVRKRPINEKESSLSNFDVVTCRSNASRNALMYVHEPKVKFDMSKDMEHHQFCFDNVFDETSTNETVYSSTLKTILPQLLNQGRISFFAYGQTSSGKTHTVFGNQSNPGVYHYACKDIFKLIKNDKSLFVTVCFYEIYGGRIYDLFQNKARLQLLEDGKGDIKIMGLQEIQVGSYEDMIRLIDYGFSTRTTASTSANDESSRSHAILQISIRQGDGSIVKGKFSLIDLAGSERASDVNHTDRQRRIEGAEINKSLLALKECIRALNKRQSGAHIPFRASKLTQVLRDCFIGNNSLTVMIAAVSPASDSCDHTLNTLRYADRVKELKPEKNSKLKVNTKRSISCSNMLPSPLISPEDEDIEKLHESLNTPFELLNLHKTANAIVYEHENLTRKHDEALKEQTLISQTEKELLDEVDIDIYVDGLEKCINDKMEILGDLLRNVHQLRQDLSHVDTNPDINLED</sequence>
<feature type="coiled-coil region" evidence="11">
    <location>
        <begin position="65"/>
        <end position="93"/>
    </location>
</feature>
<evidence type="ECO:0000256" key="4">
    <source>
        <dbReference type="ARBA" id="ARBA00022741"/>
    </source>
</evidence>
<evidence type="ECO:0000313" key="15">
    <source>
        <dbReference type="Proteomes" id="UP000281549"/>
    </source>
</evidence>
<evidence type="ECO:0000256" key="1">
    <source>
        <dbReference type="ARBA" id="ARBA00004245"/>
    </source>
</evidence>
<dbReference type="GO" id="GO:0003777">
    <property type="term" value="F:microtubule motor activity"/>
    <property type="evidence" value="ECO:0007669"/>
    <property type="project" value="InterPro"/>
</dbReference>
<evidence type="ECO:0000256" key="10">
    <source>
        <dbReference type="RuleBase" id="RU000394"/>
    </source>
</evidence>
<dbReference type="CDD" id="cd01367">
    <property type="entry name" value="KISc_KIF2_like"/>
    <property type="match status" value="1"/>
</dbReference>
<organism evidence="14 15">
    <name type="scientific">Rozella allomycis (strain CSF55)</name>
    <dbReference type="NCBI Taxonomy" id="988480"/>
    <lineage>
        <taxon>Eukaryota</taxon>
        <taxon>Fungi</taxon>
        <taxon>Fungi incertae sedis</taxon>
        <taxon>Cryptomycota</taxon>
        <taxon>Cryptomycota incertae sedis</taxon>
        <taxon>Rozella</taxon>
    </lineage>
</organism>
<dbReference type="InterPro" id="IPR027640">
    <property type="entry name" value="Kinesin-like_fam"/>
</dbReference>
<comment type="subcellular location">
    <subcellularLocation>
        <location evidence="1">Cytoplasm</location>
        <location evidence="1">Cytoskeleton</location>
    </subcellularLocation>
</comment>
<keyword evidence="4 9" id="KW-0547">Nucleotide-binding</keyword>
<evidence type="ECO:0000259" key="13">
    <source>
        <dbReference type="PROSITE" id="PS50067"/>
    </source>
</evidence>